<dbReference type="RefSeq" id="WP_141966250.1">
    <property type="nucleotide sequence ID" value="NZ_VFPO01000001.1"/>
</dbReference>
<reference evidence="1 2" key="1">
    <citation type="submission" date="2019-06" db="EMBL/GenBank/DDBJ databases">
        <title>Sequencing the genomes of 1000 actinobacteria strains.</title>
        <authorList>
            <person name="Klenk H.-P."/>
        </authorList>
    </citation>
    <scope>NUCLEOTIDE SEQUENCE [LARGE SCALE GENOMIC DNA]</scope>
    <source>
        <strain evidence="1 2">DSM 45043</strain>
    </source>
</reference>
<name>A0A543I9F0_9ACTN</name>
<gene>
    <name evidence="1" type="ORF">FHX41_0813</name>
</gene>
<dbReference type="AlphaFoldDB" id="A0A543I9F0"/>
<comment type="caution">
    <text evidence="1">The sequence shown here is derived from an EMBL/GenBank/DDBJ whole genome shotgun (WGS) entry which is preliminary data.</text>
</comment>
<evidence type="ECO:0000313" key="2">
    <source>
        <dbReference type="Proteomes" id="UP000316706"/>
    </source>
</evidence>
<proteinExistence type="predicted"/>
<protein>
    <submittedName>
        <fullName evidence="1">Uncharacterized protein</fullName>
    </submittedName>
</protein>
<dbReference type="Proteomes" id="UP000316706">
    <property type="component" value="Unassembled WGS sequence"/>
</dbReference>
<keyword evidence="2" id="KW-1185">Reference proteome</keyword>
<organism evidence="1 2">
    <name type="scientific">Actinomadura hallensis</name>
    <dbReference type="NCBI Taxonomy" id="337895"/>
    <lineage>
        <taxon>Bacteria</taxon>
        <taxon>Bacillati</taxon>
        <taxon>Actinomycetota</taxon>
        <taxon>Actinomycetes</taxon>
        <taxon>Streptosporangiales</taxon>
        <taxon>Thermomonosporaceae</taxon>
        <taxon>Actinomadura</taxon>
    </lineage>
</organism>
<evidence type="ECO:0000313" key="1">
    <source>
        <dbReference type="EMBL" id="TQM67208.1"/>
    </source>
</evidence>
<sequence>MRLVKKTYPRYFTYNERPVVLLETPGGGLDCLATDPRTGAFVRAMRYIGELDFNRDADIEELSFEEFVTAVEMYRARKRLGEGTVSALYETMQGLEETAEKERRRLTPEEEALLRSLSMRTNPLFDEHLREQGLTPTPQPTPTEMRIARLFDSVDASGTPVVQRPPVPEEDREPLLRYLERAPIVLAARGYDTDVLDSERRAEVPMTYHTDGTWIWSGAVAYYLRVHGVPPEPDLVGFARGNGFEVPEVDDDTRRKAVETVNRQAESS</sequence>
<dbReference type="EMBL" id="VFPO01000001">
    <property type="protein sequence ID" value="TQM67208.1"/>
    <property type="molecule type" value="Genomic_DNA"/>
</dbReference>
<dbReference type="OrthoDB" id="275232at2"/>
<accession>A0A543I9F0</accession>